<dbReference type="eggNOG" id="ENOG502R0CJ">
    <property type="taxonomic scope" value="Eukaryota"/>
</dbReference>
<reference evidence="5" key="3">
    <citation type="journal article" date="2012" name="PLoS Pathog.">
        <title>Comparative genomics of the apicomplexan parasites Toxoplasma gondii and Neospora caninum: Coccidia differing in host range and transmission strategy.</title>
        <authorList>
            <person name="Reid A.J."/>
            <person name="Vermont S.J."/>
            <person name="Cotton J.A."/>
            <person name="Harris D."/>
            <person name="Hill-Cawthorne G.A."/>
            <person name="Konen-Waisman S."/>
            <person name="Latham S.M."/>
            <person name="Mourier T."/>
            <person name="Norton R."/>
            <person name="Quail M.A."/>
            <person name="Sanders M."/>
            <person name="Shanmugam D."/>
            <person name="Sohal A."/>
            <person name="Wasmuth J.D."/>
            <person name="Brunk B."/>
            <person name="Grigg M.E."/>
            <person name="Howard J.C."/>
            <person name="Parkinson J."/>
            <person name="Roos D.S."/>
            <person name="Trees A.J."/>
            <person name="Berriman M."/>
            <person name="Pain A."/>
            <person name="Wastling J.M."/>
        </authorList>
    </citation>
    <scope>NUCLEOTIDE SEQUENCE [LARGE SCALE GENOMIC DNA]</scope>
    <source>
        <strain evidence="5">Liverpool</strain>
    </source>
</reference>
<evidence type="ECO:0000256" key="2">
    <source>
        <dbReference type="SAM" id="SignalP"/>
    </source>
</evidence>
<feature type="chain" id="PRO_5007655085" evidence="2">
    <location>
        <begin position="23"/>
        <end position="165"/>
    </location>
</feature>
<dbReference type="EMBL" id="FR823387">
    <property type="protein sequence ID" value="CBZ52095.1"/>
    <property type="molecule type" value="Genomic_DNA"/>
</dbReference>
<sequence length="165" mass="18712">MVKIRVLLAVICVTGSCLFAQGIPNRLRGGETRRLLEEAPHLLVYMFQKMNEMGKTRGQFRSFYDSYSASKQSNQSGLPGEQKHLRDEAVALHEQVQRLKADLKKDAENVREFLGKLKRCWDDGNAAAAGRDHEVQLTIWKVTEVLHQVEEVLKTDDNTYGGLLL</sequence>
<proteinExistence type="predicted"/>
<keyword evidence="2" id="KW-0732">Signal</keyword>
<reference evidence="4" key="4">
    <citation type="journal article" date="2015" name="PLoS ONE">
        <title>Comprehensive Evaluation of Toxoplasma gondii VEG and Neospora caninum LIV Genomes with Tachyzoite Stage Transcriptome and Proteome Defines Novel Transcript Features.</title>
        <authorList>
            <person name="Ramaprasad A."/>
            <person name="Mourier T."/>
            <person name="Naeem R."/>
            <person name="Malas T.B."/>
            <person name="Moussa E."/>
            <person name="Panigrahi A."/>
            <person name="Vermont S.J."/>
            <person name="Otto T.D."/>
            <person name="Wastling J."/>
            <person name="Pain A."/>
        </authorList>
    </citation>
    <scope>NUCLEOTIDE SEQUENCE</scope>
    <source>
        <strain evidence="4">Liverpool</strain>
    </source>
</reference>
<evidence type="ECO:0000313" key="4">
    <source>
        <dbReference type="EMBL" id="CEL66057.1"/>
    </source>
</evidence>
<dbReference type="RefSeq" id="XP_003882127.1">
    <property type="nucleotide sequence ID" value="XM_003882078.1"/>
</dbReference>
<accession>F0VEF1</accession>
<dbReference type="EMBL" id="LN714480">
    <property type="protein sequence ID" value="CEL66057.1"/>
    <property type="molecule type" value="Genomic_DNA"/>
</dbReference>
<feature type="coiled-coil region" evidence="1">
    <location>
        <begin position="82"/>
        <end position="109"/>
    </location>
</feature>
<evidence type="ECO:0000256" key="1">
    <source>
        <dbReference type="SAM" id="Coils"/>
    </source>
</evidence>
<keyword evidence="1" id="KW-0175">Coiled coil</keyword>
<reference evidence="3" key="2">
    <citation type="submission" date="2011-03" db="EMBL/GenBank/DDBJ databases">
        <title>Comparative genomics and transcriptomics of Neospora caninum and Toxoplasma gondii.</title>
        <authorList>
            <person name="Reid A.J."/>
            <person name="Sohal A."/>
            <person name="Harris D."/>
            <person name="Quail M."/>
            <person name="Sanders M."/>
            <person name="Berriman M."/>
            <person name="Wastling J.M."/>
            <person name="Pain A."/>
        </authorList>
    </citation>
    <scope>NUCLEOTIDE SEQUENCE</scope>
    <source>
        <strain evidence="3">Liverpool</strain>
    </source>
</reference>
<gene>
    <name evidence="4" type="ORF">BN1204_018840</name>
    <name evidence="3" type="ORF">NCLIV_018840</name>
</gene>
<name>F0VEF1_NEOCL</name>
<dbReference type="VEuPathDB" id="ToxoDB:NCLIV_018840"/>
<dbReference type="GeneID" id="13444962"/>
<dbReference type="Proteomes" id="UP000007494">
    <property type="component" value="Chromosome VI"/>
</dbReference>
<dbReference type="OrthoDB" id="330000at2759"/>
<evidence type="ECO:0000313" key="5">
    <source>
        <dbReference type="Proteomes" id="UP000007494"/>
    </source>
</evidence>
<feature type="signal peptide" evidence="2">
    <location>
        <begin position="1"/>
        <end position="22"/>
    </location>
</feature>
<dbReference type="InParanoid" id="F0VEF1"/>
<dbReference type="AlphaFoldDB" id="F0VEF1"/>
<keyword evidence="5" id="KW-1185">Reference proteome</keyword>
<dbReference type="OMA" id="CLFAQGI"/>
<dbReference type="PROSITE" id="PS51257">
    <property type="entry name" value="PROKAR_LIPOPROTEIN"/>
    <property type="match status" value="1"/>
</dbReference>
<organism evidence="3 5">
    <name type="scientific">Neospora caninum (strain Liverpool)</name>
    <dbReference type="NCBI Taxonomy" id="572307"/>
    <lineage>
        <taxon>Eukaryota</taxon>
        <taxon>Sar</taxon>
        <taxon>Alveolata</taxon>
        <taxon>Apicomplexa</taxon>
        <taxon>Conoidasida</taxon>
        <taxon>Coccidia</taxon>
        <taxon>Eucoccidiorida</taxon>
        <taxon>Eimeriorina</taxon>
        <taxon>Sarcocystidae</taxon>
        <taxon>Neospora</taxon>
    </lineage>
</organism>
<evidence type="ECO:0000313" key="3">
    <source>
        <dbReference type="EMBL" id="CBZ52095.1"/>
    </source>
</evidence>
<reference evidence="3" key="1">
    <citation type="submission" date="2011-02" db="EMBL/GenBank/DDBJ databases">
        <authorList>
            <person name="Aslett M."/>
        </authorList>
    </citation>
    <scope>NUCLEOTIDE SEQUENCE</scope>
    <source>
        <strain evidence="3">Liverpool</strain>
    </source>
</reference>
<protein>
    <submittedName>
        <fullName evidence="3">Uncharacterized protein</fullName>
    </submittedName>
</protein>